<dbReference type="SUPFAM" id="SSF51735">
    <property type="entry name" value="NAD(P)-binding Rossmann-fold domains"/>
    <property type="match status" value="1"/>
</dbReference>
<sequence>MGRRRRRADGRPRRDADGAEQVIVIDRLPERLQQVRQHIGAETLDYTQDSVIAELKERTGGRGPDVCIEAVGMEAHGTGPAYLYDQVKQQLRLQSDRPTALREAVYACRKGGGLFVLGVFGGFIDKFPMGALMNKALTVRGAQQHGQRYIPRILQHIADGELNTEHLATHVMPLDQGPQGYQMFKNKQDGRVRAVFQPNGATESTK</sequence>
<dbReference type="RefSeq" id="WP_332836764.1">
    <property type="nucleotide sequence ID" value="NZ_JACHZG010000001.1"/>
</dbReference>
<name>A0A7W5JVN7_9ACTN</name>
<evidence type="ECO:0000313" key="5">
    <source>
        <dbReference type="EMBL" id="MBB3327070.1"/>
    </source>
</evidence>
<keyword evidence="6" id="KW-1185">Reference proteome</keyword>
<accession>A0A7W5JVN7</accession>
<keyword evidence="3" id="KW-0862">Zinc</keyword>
<comment type="cofactor">
    <cofactor evidence="1">
        <name>Zn(2+)</name>
        <dbReference type="ChEBI" id="CHEBI:29105"/>
    </cofactor>
</comment>
<dbReference type="Gene3D" id="3.90.180.10">
    <property type="entry name" value="Medium-chain alcohol dehydrogenases, catalytic domain"/>
    <property type="match status" value="1"/>
</dbReference>
<dbReference type="Pfam" id="PF00107">
    <property type="entry name" value="ADH_zinc_N"/>
    <property type="match status" value="1"/>
</dbReference>
<organism evidence="5 6">
    <name type="scientific">Microlunatus antarcticus</name>
    <dbReference type="NCBI Taxonomy" id="53388"/>
    <lineage>
        <taxon>Bacteria</taxon>
        <taxon>Bacillati</taxon>
        <taxon>Actinomycetota</taxon>
        <taxon>Actinomycetes</taxon>
        <taxon>Propionibacteriales</taxon>
        <taxon>Propionibacteriaceae</taxon>
        <taxon>Microlunatus</taxon>
    </lineage>
</organism>
<evidence type="ECO:0000256" key="3">
    <source>
        <dbReference type="ARBA" id="ARBA00022833"/>
    </source>
</evidence>
<dbReference type="GO" id="GO:0046872">
    <property type="term" value="F:metal ion binding"/>
    <property type="evidence" value="ECO:0007669"/>
    <property type="project" value="UniProtKB-KW"/>
</dbReference>
<dbReference type="InterPro" id="IPR013149">
    <property type="entry name" value="ADH-like_C"/>
</dbReference>
<reference evidence="5 6" key="1">
    <citation type="submission" date="2020-08" db="EMBL/GenBank/DDBJ databases">
        <title>Sequencing the genomes of 1000 actinobacteria strains.</title>
        <authorList>
            <person name="Klenk H.-P."/>
        </authorList>
    </citation>
    <scope>NUCLEOTIDE SEQUENCE [LARGE SCALE GENOMIC DNA]</scope>
    <source>
        <strain evidence="5 6">DSM 11053</strain>
    </source>
</reference>
<protein>
    <submittedName>
        <fullName evidence="5">Threonine dehydrogenase-like Zn-dependent dehydrogenase</fullName>
    </submittedName>
</protein>
<dbReference type="AlphaFoldDB" id="A0A7W5JVN7"/>
<dbReference type="PANTHER" id="PTHR42813">
    <property type="entry name" value="ZINC-TYPE ALCOHOL DEHYDROGENASE-LIKE"/>
    <property type="match status" value="1"/>
</dbReference>
<feature type="domain" description="Alcohol dehydrogenase-like C-terminal" evidence="4">
    <location>
        <begin position="16"/>
        <end position="74"/>
    </location>
</feature>
<evidence type="ECO:0000313" key="6">
    <source>
        <dbReference type="Proteomes" id="UP000565572"/>
    </source>
</evidence>
<evidence type="ECO:0000256" key="1">
    <source>
        <dbReference type="ARBA" id="ARBA00001947"/>
    </source>
</evidence>
<gene>
    <name evidence="5" type="ORF">FHX39_002014</name>
</gene>
<dbReference type="PANTHER" id="PTHR42813:SF2">
    <property type="entry name" value="DEHYDROGENASE, ZINC-CONTAINING, PUTATIVE (AFU_ORTHOLOGUE AFUA_2G02810)-RELATED"/>
    <property type="match status" value="1"/>
</dbReference>
<dbReference type="EMBL" id="JACHZG010000001">
    <property type="protein sequence ID" value="MBB3327070.1"/>
    <property type="molecule type" value="Genomic_DNA"/>
</dbReference>
<comment type="caution">
    <text evidence="5">The sequence shown here is derived from an EMBL/GenBank/DDBJ whole genome shotgun (WGS) entry which is preliminary data.</text>
</comment>
<keyword evidence="2" id="KW-0479">Metal-binding</keyword>
<evidence type="ECO:0000259" key="4">
    <source>
        <dbReference type="Pfam" id="PF00107"/>
    </source>
</evidence>
<dbReference type="Gene3D" id="3.40.50.720">
    <property type="entry name" value="NAD(P)-binding Rossmann-like Domain"/>
    <property type="match status" value="1"/>
</dbReference>
<dbReference type="InterPro" id="IPR036291">
    <property type="entry name" value="NAD(P)-bd_dom_sf"/>
</dbReference>
<dbReference type="Proteomes" id="UP000565572">
    <property type="component" value="Unassembled WGS sequence"/>
</dbReference>
<evidence type="ECO:0000256" key="2">
    <source>
        <dbReference type="ARBA" id="ARBA00022723"/>
    </source>
</evidence>
<proteinExistence type="predicted"/>